<evidence type="ECO:0000259" key="2">
    <source>
        <dbReference type="Pfam" id="PF00689"/>
    </source>
</evidence>
<comment type="caution">
    <text evidence="3">The sequence shown here is derived from an EMBL/GenBank/DDBJ whole genome shotgun (WGS) entry which is preliminary data.</text>
</comment>
<proteinExistence type="predicted"/>
<feature type="non-terminal residue" evidence="3">
    <location>
        <position position="1"/>
    </location>
</feature>
<protein>
    <recommendedName>
        <fullName evidence="2">Cation-transporting P-type ATPase C-terminal domain-containing protein</fullName>
    </recommendedName>
</protein>
<feature type="domain" description="Cation-transporting P-type ATPase C-terminal" evidence="2">
    <location>
        <begin position="2"/>
        <end position="58"/>
    </location>
</feature>
<dbReference type="InterPro" id="IPR006068">
    <property type="entry name" value="ATPase_P-typ_cation-transptr_C"/>
</dbReference>
<accession>X1Q8B1</accession>
<feature type="transmembrane region" description="Helical" evidence="1">
    <location>
        <begin position="39"/>
        <end position="60"/>
    </location>
</feature>
<evidence type="ECO:0000256" key="1">
    <source>
        <dbReference type="SAM" id="Phobius"/>
    </source>
</evidence>
<sequence length="68" mass="7896">DNWFLNFSIVFGWIMLTIALYVPFFQKILRTVPLNTNDWLVLIALGITSLVLIELGKSFFIHPKLKKS</sequence>
<dbReference type="EMBL" id="BARV01040122">
    <property type="protein sequence ID" value="GAI51011.1"/>
    <property type="molecule type" value="Genomic_DNA"/>
</dbReference>
<feature type="transmembrane region" description="Helical" evidence="1">
    <location>
        <begin position="7"/>
        <end position="24"/>
    </location>
</feature>
<gene>
    <name evidence="3" type="ORF">S06H3_61250</name>
</gene>
<dbReference type="AlphaFoldDB" id="X1Q8B1"/>
<dbReference type="SUPFAM" id="SSF81665">
    <property type="entry name" value="Calcium ATPase, transmembrane domain M"/>
    <property type="match status" value="1"/>
</dbReference>
<keyword evidence="1" id="KW-0812">Transmembrane</keyword>
<organism evidence="3">
    <name type="scientific">marine sediment metagenome</name>
    <dbReference type="NCBI Taxonomy" id="412755"/>
    <lineage>
        <taxon>unclassified sequences</taxon>
        <taxon>metagenomes</taxon>
        <taxon>ecological metagenomes</taxon>
    </lineage>
</organism>
<dbReference type="Pfam" id="PF00689">
    <property type="entry name" value="Cation_ATPase_C"/>
    <property type="match status" value="1"/>
</dbReference>
<evidence type="ECO:0000313" key="3">
    <source>
        <dbReference type="EMBL" id="GAI51011.1"/>
    </source>
</evidence>
<keyword evidence="1" id="KW-0472">Membrane</keyword>
<dbReference type="InterPro" id="IPR023298">
    <property type="entry name" value="ATPase_P-typ_TM_dom_sf"/>
</dbReference>
<keyword evidence="1" id="KW-1133">Transmembrane helix</keyword>
<reference evidence="3" key="1">
    <citation type="journal article" date="2014" name="Front. Microbiol.">
        <title>High frequency of phylogenetically diverse reductive dehalogenase-homologous genes in deep subseafloor sedimentary metagenomes.</title>
        <authorList>
            <person name="Kawai M."/>
            <person name="Futagami T."/>
            <person name="Toyoda A."/>
            <person name="Takaki Y."/>
            <person name="Nishi S."/>
            <person name="Hori S."/>
            <person name="Arai W."/>
            <person name="Tsubouchi T."/>
            <person name="Morono Y."/>
            <person name="Uchiyama I."/>
            <person name="Ito T."/>
            <person name="Fujiyama A."/>
            <person name="Inagaki F."/>
            <person name="Takami H."/>
        </authorList>
    </citation>
    <scope>NUCLEOTIDE SEQUENCE</scope>
    <source>
        <strain evidence="3">Expedition CK06-06</strain>
    </source>
</reference>
<name>X1Q8B1_9ZZZZ</name>
<dbReference type="Gene3D" id="1.20.1110.10">
    <property type="entry name" value="Calcium-transporting ATPase, transmembrane domain"/>
    <property type="match status" value="1"/>
</dbReference>